<keyword evidence="3" id="KW-0238">DNA-binding</keyword>
<dbReference type="PANTHER" id="PTHR37984:SF5">
    <property type="entry name" value="PROTEIN NYNRIN-LIKE"/>
    <property type="match status" value="1"/>
</dbReference>
<dbReference type="SUPFAM" id="SSF56672">
    <property type="entry name" value="DNA/RNA polymerases"/>
    <property type="match status" value="1"/>
</dbReference>
<protein>
    <recommendedName>
        <fullName evidence="7">CCHC-type domain-containing protein</fullName>
    </recommendedName>
</protein>
<dbReference type="GO" id="GO:0003677">
    <property type="term" value="F:DNA binding"/>
    <property type="evidence" value="ECO:0007669"/>
    <property type="project" value="UniProtKB-KW"/>
</dbReference>
<comment type="caution">
    <text evidence="8">The sequence shown here is derived from an EMBL/GenBank/DDBJ whole genome shotgun (WGS) entry which is preliminary data.</text>
</comment>
<evidence type="ECO:0000256" key="2">
    <source>
        <dbReference type="ARBA" id="ARBA00022750"/>
    </source>
</evidence>
<dbReference type="InterPro" id="IPR000477">
    <property type="entry name" value="RT_dom"/>
</dbReference>
<evidence type="ECO:0000256" key="6">
    <source>
        <dbReference type="SAM" id="MobiDB-lite"/>
    </source>
</evidence>
<dbReference type="Gene3D" id="3.30.70.270">
    <property type="match status" value="1"/>
</dbReference>
<gene>
    <name evidence="8" type="ORF">CRG98_033323</name>
</gene>
<feature type="region of interest" description="Disordered" evidence="6">
    <location>
        <begin position="28"/>
        <end position="124"/>
    </location>
</feature>
<keyword evidence="4" id="KW-0511">Multifunctional enzyme</keyword>
<dbReference type="GO" id="GO:0008270">
    <property type="term" value="F:zinc ion binding"/>
    <property type="evidence" value="ECO:0007669"/>
    <property type="project" value="UniProtKB-KW"/>
</dbReference>
<dbReference type="STRING" id="22663.A0A2I0IRE0"/>
<dbReference type="CDD" id="cd01647">
    <property type="entry name" value="RT_LTR"/>
    <property type="match status" value="1"/>
</dbReference>
<keyword evidence="5" id="KW-0863">Zinc-finger</keyword>
<dbReference type="Gene3D" id="3.10.10.10">
    <property type="entry name" value="HIV Type 1 Reverse Transcriptase, subunit A, domain 1"/>
    <property type="match status" value="1"/>
</dbReference>
<dbReference type="GO" id="GO:0006508">
    <property type="term" value="P:proteolysis"/>
    <property type="evidence" value="ECO:0007669"/>
    <property type="project" value="UniProtKB-KW"/>
</dbReference>
<dbReference type="EMBL" id="PGOL01002653">
    <property type="protein sequence ID" value="PKI46283.1"/>
    <property type="molecule type" value="Genomic_DNA"/>
</dbReference>
<dbReference type="InterPro" id="IPR050951">
    <property type="entry name" value="Retrovirus_Pol_polyprotein"/>
</dbReference>
<dbReference type="PANTHER" id="PTHR37984">
    <property type="entry name" value="PROTEIN CBG26694"/>
    <property type="match status" value="1"/>
</dbReference>
<dbReference type="GO" id="GO:0004190">
    <property type="term" value="F:aspartic-type endopeptidase activity"/>
    <property type="evidence" value="ECO:0007669"/>
    <property type="project" value="UniProtKB-KW"/>
</dbReference>
<evidence type="ECO:0000313" key="8">
    <source>
        <dbReference type="EMBL" id="PKI46283.1"/>
    </source>
</evidence>
<dbReference type="InterPro" id="IPR043128">
    <property type="entry name" value="Rev_trsase/Diguanyl_cyclase"/>
</dbReference>
<reference evidence="8 9" key="1">
    <citation type="submission" date="2017-11" db="EMBL/GenBank/DDBJ databases">
        <title>De-novo sequencing of pomegranate (Punica granatum L.) genome.</title>
        <authorList>
            <person name="Akparov Z."/>
            <person name="Amiraslanov A."/>
            <person name="Hajiyeva S."/>
            <person name="Abbasov M."/>
            <person name="Kaur K."/>
            <person name="Hamwieh A."/>
            <person name="Solovyev V."/>
            <person name="Salamov A."/>
            <person name="Braich B."/>
            <person name="Kosarev P."/>
            <person name="Mahmoud A."/>
            <person name="Hajiyev E."/>
            <person name="Babayeva S."/>
            <person name="Izzatullayeva V."/>
            <person name="Mammadov A."/>
            <person name="Mammadov A."/>
            <person name="Sharifova S."/>
            <person name="Ojaghi J."/>
            <person name="Eynullazada K."/>
            <person name="Bayramov B."/>
            <person name="Abdulazimova A."/>
            <person name="Shahmuradov I."/>
        </authorList>
    </citation>
    <scope>NUCLEOTIDE SEQUENCE [LARGE SCALE GENOMIC DNA]</scope>
    <source>
        <strain evidence="9">cv. AG2017</strain>
        <tissue evidence="8">Leaf</tissue>
    </source>
</reference>
<evidence type="ECO:0000256" key="4">
    <source>
        <dbReference type="ARBA" id="ARBA00023268"/>
    </source>
</evidence>
<dbReference type="PROSITE" id="PS50158">
    <property type="entry name" value="ZF_CCHC"/>
    <property type="match status" value="1"/>
</dbReference>
<dbReference type="InterPro" id="IPR043502">
    <property type="entry name" value="DNA/RNA_pol_sf"/>
</dbReference>
<dbReference type="InterPro" id="IPR036875">
    <property type="entry name" value="Znf_CCHC_sf"/>
</dbReference>
<dbReference type="InterPro" id="IPR041577">
    <property type="entry name" value="RT_RNaseH_2"/>
</dbReference>
<feature type="domain" description="CCHC-type" evidence="7">
    <location>
        <begin position="126"/>
        <end position="142"/>
    </location>
</feature>
<feature type="compositionally biased region" description="Gly residues" evidence="6">
    <location>
        <begin position="89"/>
        <end position="107"/>
    </location>
</feature>
<keyword evidence="1" id="KW-0645">Protease</keyword>
<keyword evidence="2" id="KW-0064">Aspartyl protease</keyword>
<dbReference type="InterPro" id="IPR001878">
    <property type="entry name" value="Znf_CCHC"/>
</dbReference>
<dbReference type="Pfam" id="PF17919">
    <property type="entry name" value="RT_RNaseH_2"/>
    <property type="match status" value="1"/>
</dbReference>
<keyword evidence="5" id="KW-0862">Zinc</keyword>
<keyword evidence="9" id="KW-1185">Reference proteome</keyword>
<evidence type="ECO:0000313" key="9">
    <source>
        <dbReference type="Proteomes" id="UP000233551"/>
    </source>
</evidence>
<dbReference type="SUPFAM" id="SSF57756">
    <property type="entry name" value="Retrovirus zinc finger-like domains"/>
    <property type="match status" value="1"/>
</dbReference>
<feature type="compositionally biased region" description="Low complexity" evidence="6">
    <location>
        <begin position="74"/>
        <end position="88"/>
    </location>
</feature>
<keyword evidence="5" id="KW-0479">Metal-binding</keyword>
<accession>A0A2I0IRE0</accession>
<organism evidence="8 9">
    <name type="scientific">Punica granatum</name>
    <name type="common">Pomegranate</name>
    <dbReference type="NCBI Taxonomy" id="22663"/>
    <lineage>
        <taxon>Eukaryota</taxon>
        <taxon>Viridiplantae</taxon>
        <taxon>Streptophyta</taxon>
        <taxon>Embryophyta</taxon>
        <taxon>Tracheophyta</taxon>
        <taxon>Spermatophyta</taxon>
        <taxon>Magnoliopsida</taxon>
        <taxon>eudicotyledons</taxon>
        <taxon>Gunneridae</taxon>
        <taxon>Pentapetalae</taxon>
        <taxon>rosids</taxon>
        <taxon>malvids</taxon>
        <taxon>Myrtales</taxon>
        <taxon>Lythraceae</taxon>
        <taxon>Punica</taxon>
    </lineage>
</organism>
<proteinExistence type="predicted"/>
<sequence length="463" mass="52566">MEWMEQIVNQRMDRMMEHFTQQMAALMENQDRRNLDPNSNPDREETEEESEGENYFADIPRRQHRGLVEHDRSNFGNSSSIGSSSGESRFGGSGGGSSRVSSPGGGANKNTTNTNQSNRPTSTEMKCFGCGEVGHKQSECRKTTSKKIFFVDMEEGEDEDVEEAKYPEFDSEENVLVPSKETEKPTFMGGETKLLSLARFEEELPDGLPPLWDIQHRIDLEPGAILPNRSHYRMSPGEHEELQRQVEELLARGHIRESLSPCAVPVLLTPKKDGSWRMCVDSRAITRITVRYKFSIPRLDDLPYQVSGATVFTKLDLKSGYHQIRIRPGDEWKTAFKTREGLYEWMVMPFRLSNAPSTFMRVMNQALRPFIGKEKFYTAVNKSVFMASKVLFLGYVVSREGLNVDESKIEVPFELHCDASKVGIGAVLSQNNWPVAYFSEKLSGAKLKYNTYDVEFYAVVQAV</sequence>
<evidence type="ECO:0000256" key="3">
    <source>
        <dbReference type="ARBA" id="ARBA00023125"/>
    </source>
</evidence>
<evidence type="ECO:0000256" key="5">
    <source>
        <dbReference type="PROSITE-ProRule" id="PRU00047"/>
    </source>
</evidence>
<dbReference type="Proteomes" id="UP000233551">
    <property type="component" value="Unassembled WGS sequence"/>
</dbReference>
<evidence type="ECO:0000256" key="1">
    <source>
        <dbReference type="ARBA" id="ARBA00022670"/>
    </source>
</evidence>
<name>A0A2I0IRE0_PUNGR</name>
<keyword evidence="2" id="KW-0378">Hydrolase</keyword>
<dbReference type="Pfam" id="PF00078">
    <property type="entry name" value="RVT_1"/>
    <property type="match status" value="1"/>
</dbReference>
<dbReference type="SMART" id="SM00343">
    <property type="entry name" value="ZnF_C2HC"/>
    <property type="match status" value="1"/>
</dbReference>
<dbReference type="AlphaFoldDB" id="A0A2I0IRE0"/>
<evidence type="ECO:0000259" key="7">
    <source>
        <dbReference type="PROSITE" id="PS50158"/>
    </source>
</evidence>